<dbReference type="Pfam" id="PF00766">
    <property type="entry name" value="ETF_alpha"/>
    <property type="match status" value="1"/>
</dbReference>
<dbReference type="PANTHER" id="PTHR43153:SF1">
    <property type="entry name" value="ELECTRON TRANSFER FLAVOPROTEIN SUBUNIT ALPHA, MITOCHONDRIAL"/>
    <property type="match status" value="1"/>
</dbReference>
<dbReference type="GO" id="GO:0005759">
    <property type="term" value="C:mitochondrial matrix"/>
    <property type="evidence" value="ECO:0007669"/>
    <property type="project" value="UniProtKB-SubCell"/>
</dbReference>
<dbReference type="InterPro" id="IPR014729">
    <property type="entry name" value="Rossmann-like_a/b/a_fold"/>
</dbReference>
<reference evidence="5" key="1">
    <citation type="submission" date="2015-12" db="EMBL/GenBank/DDBJ databases">
        <title>Update maize B73 reference genome by single molecule sequencing technologies.</title>
        <authorList>
            <consortium name="Maize Genome Sequencing Project"/>
            <person name="Ware D."/>
        </authorList>
    </citation>
    <scope>NUCLEOTIDE SEQUENCE [LARGE SCALE GENOMIC DNA]</scope>
    <source>
        <tissue evidence="5">Seedling</tissue>
    </source>
</reference>
<protein>
    <submittedName>
        <fullName evidence="5">Electron transfer flavoprotein subunit alpha mitochondrial</fullName>
    </submittedName>
</protein>
<dbReference type="GO" id="GO:0050660">
    <property type="term" value="F:flavin adenine dinucleotide binding"/>
    <property type="evidence" value="ECO:0007669"/>
    <property type="project" value="InterPro"/>
</dbReference>
<gene>
    <name evidence="5" type="ORF">ZEAMMB73_Zm00001d034757</name>
</gene>
<dbReference type="PANTHER" id="PTHR43153">
    <property type="entry name" value="ELECTRON TRANSFER FLAVOPROTEIN ALPHA"/>
    <property type="match status" value="1"/>
</dbReference>
<name>A0A1D6LAM3_MAIZE</name>
<proteinExistence type="inferred from homology"/>
<sequence>MLSAVMLKLMYVSDIRPIYAGNALCTVKYTGEGPCMMSIRSTSFSPATEAMSETKVAPITQVDLSFLSEGLFVVFFLQTLGKSTWVNLTSQDTERPDLANAPVVVTGGRGLKSAENFKLLEQLAEKLGAAVGATRAAVDAGYVPNDLQVRLLVYHEFCIMPCTAVILASLPPCSTSHLLLQVADYGLVADLFEVLDELLKKIPEKK</sequence>
<dbReference type="GO" id="GO:0009055">
    <property type="term" value="F:electron transfer activity"/>
    <property type="evidence" value="ECO:0007669"/>
    <property type="project" value="InterPro"/>
</dbReference>
<evidence type="ECO:0000256" key="1">
    <source>
        <dbReference type="ARBA" id="ARBA00004305"/>
    </source>
</evidence>
<dbReference type="InterPro" id="IPR014730">
    <property type="entry name" value="ETF_a/b_N"/>
</dbReference>
<feature type="domain" description="Electron transfer flavoprotein alpha/beta-subunit N-terminal" evidence="4">
    <location>
        <begin position="15"/>
        <end position="65"/>
    </location>
</feature>
<evidence type="ECO:0000313" key="5">
    <source>
        <dbReference type="EMBL" id="ONM11169.1"/>
    </source>
</evidence>
<dbReference type="Gene3D" id="3.40.50.1220">
    <property type="entry name" value="TPP-binding domain"/>
    <property type="match status" value="1"/>
</dbReference>
<evidence type="ECO:0000259" key="3">
    <source>
        <dbReference type="Pfam" id="PF00766"/>
    </source>
</evidence>
<dbReference type="AlphaFoldDB" id="A0A1D6LAM3"/>
<dbReference type="InterPro" id="IPR001308">
    <property type="entry name" value="ETF_a/FixB"/>
</dbReference>
<dbReference type="SUPFAM" id="SSF52467">
    <property type="entry name" value="DHS-like NAD/FAD-binding domain"/>
    <property type="match status" value="1"/>
</dbReference>
<organism evidence="5">
    <name type="scientific">Zea mays</name>
    <name type="common">Maize</name>
    <dbReference type="NCBI Taxonomy" id="4577"/>
    <lineage>
        <taxon>Eukaryota</taxon>
        <taxon>Viridiplantae</taxon>
        <taxon>Streptophyta</taxon>
        <taxon>Embryophyta</taxon>
        <taxon>Tracheophyta</taxon>
        <taxon>Spermatophyta</taxon>
        <taxon>Magnoliopsida</taxon>
        <taxon>Liliopsida</taxon>
        <taxon>Poales</taxon>
        <taxon>Poaceae</taxon>
        <taxon>PACMAD clade</taxon>
        <taxon>Panicoideae</taxon>
        <taxon>Andropogonodae</taxon>
        <taxon>Andropogoneae</taxon>
        <taxon>Tripsacinae</taxon>
        <taxon>Zea</taxon>
    </lineage>
</organism>
<comment type="subcellular location">
    <subcellularLocation>
        <location evidence="1">Mitochondrion matrix</location>
    </subcellularLocation>
</comment>
<dbReference type="InterPro" id="IPR029035">
    <property type="entry name" value="DHS-like_NAD/FAD-binding_dom"/>
</dbReference>
<comment type="similarity">
    <text evidence="2">Belongs to the ETF alpha-subunit/FixB family.</text>
</comment>
<feature type="domain" description="Electron transfer flavoprotein alpha subunit C-terminal" evidence="3">
    <location>
        <begin position="97"/>
        <end position="149"/>
    </location>
</feature>
<dbReference type="ExpressionAtlas" id="A0A1D6LAM3">
    <property type="expression patterns" value="baseline and differential"/>
</dbReference>
<evidence type="ECO:0000259" key="4">
    <source>
        <dbReference type="Pfam" id="PF01012"/>
    </source>
</evidence>
<accession>A0A1D6LAM3</accession>
<dbReference type="EMBL" id="CM007647">
    <property type="protein sequence ID" value="ONM11169.1"/>
    <property type="molecule type" value="Genomic_DNA"/>
</dbReference>
<dbReference type="Pfam" id="PF01012">
    <property type="entry name" value="ETF"/>
    <property type="match status" value="1"/>
</dbReference>
<dbReference type="SUPFAM" id="SSF52402">
    <property type="entry name" value="Adenine nucleotide alpha hydrolases-like"/>
    <property type="match status" value="1"/>
</dbReference>
<dbReference type="InterPro" id="IPR014731">
    <property type="entry name" value="ETF_asu_C"/>
</dbReference>
<dbReference type="Gene3D" id="3.40.50.620">
    <property type="entry name" value="HUPs"/>
    <property type="match status" value="1"/>
</dbReference>
<evidence type="ECO:0000256" key="2">
    <source>
        <dbReference type="ARBA" id="ARBA00005817"/>
    </source>
</evidence>